<comment type="caution">
    <text evidence="2">The sequence shown here is derived from an EMBL/GenBank/DDBJ whole genome shotgun (WGS) entry which is preliminary data.</text>
</comment>
<keyword evidence="1" id="KW-0812">Transmembrane</keyword>
<dbReference type="EMBL" id="MHLL01000067">
    <property type="protein sequence ID" value="OGZ07171.1"/>
    <property type="molecule type" value="Genomic_DNA"/>
</dbReference>
<protein>
    <submittedName>
        <fullName evidence="2">Uncharacterized protein</fullName>
    </submittedName>
</protein>
<keyword evidence="1" id="KW-0472">Membrane</keyword>
<keyword evidence="1" id="KW-1133">Transmembrane helix</keyword>
<evidence type="ECO:0000313" key="2">
    <source>
        <dbReference type="EMBL" id="OGZ07171.1"/>
    </source>
</evidence>
<organism evidence="2 3">
    <name type="scientific">Candidatus Lloydbacteria bacterium RIFCSPHIGHO2_02_FULL_50_13</name>
    <dbReference type="NCBI Taxonomy" id="1798661"/>
    <lineage>
        <taxon>Bacteria</taxon>
        <taxon>Candidatus Lloydiibacteriota</taxon>
    </lineage>
</organism>
<name>A0A1G2D2Q6_9BACT</name>
<accession>A0A1G2D2Q6</accession>
<dbReference type="AlphaFoldDB" id="A0A1G2D2Q6"/>
<evidence type="ECO:0000313" key="3">
    <source>
        <dbReference type="Proteomes" id="UP000177996"/>
    </source>
</evidence>
<feature type="transmembrane region" description="Helical" evidence="1">
    <location>
        <begin position="331"/>
        <end position="352"/>
    </location>
</feature>
<sequence length="369" mass="42065">MELLLLLLVFPLVWPWIARYKWQAAITWEEMTLNIVICVALTAGIWYVGVFTKASDIEILNGEVVGKARERVSCEHSYSCNCRSERYCDSDGKNCSTTEACDTCYEHSYDYDWVVHSNAGDFRINRVDRQGVSEPPRFSVVQKSQPVALAHQFVNYIKAAPESLFNKRSSVVEGFAGQLPDYPDQPYDYHYVNRVIPVGVAVPDLASWNFDLALLLRELGPAKQANVVIVFTKFDDPMYARALEAHWLGGKKNDIIVIIGTPEYPKIAWADVVSWTDNELFKVELKDALFQTGTVDRAKVFALVRTHTLKSFTRKPMSEFSYLKYEIDPPLWAMILAIIVAIGGSIGLSWYFHREDVRIFGGRSPRTWR</sequence>
<dbReference type="STRING" id="1798661.A3D65_05200"/>
<evidence type="ECO:0000256" key="1">
    <source>
        <dbReference type="SAM" id="Phobius"/>
    </source>
</evidence>
<reference evidence="2 3" key="1">
    <citation type="journal article" date="2016" name="Nat. Commun.">
        <title>Thousands of microbial genomes shed light on interconnected biogeochemical processes in an aquifer system.</title>
        <authorList>
            <person name="Anantharaman K."/>
            <person name="Brown C.T."/>
            <person name="Hug L.A."/>
            <person name="Sharon I."/>
            <person name="Castelle C.J."/>
            <person name="Probst A.J."/>
            <person name="Thomas B.C."/>
            <person name="Singh A."/>
            <person name="Wilkins M.J."/>
            <person name="Karaoz U."/>
            <person name="Brodie E.L."/>
            <person name="Williams K.H."/>
            <person name="Hubbard S.S."/>
            <person name="Banfield J.F."/>
        </authorList>
    </citation>
    <scope>NUCLEOTIDE SEQUENCE [LARGE SCALE GENOMIC DNA]</scope>
</reference>
<gene>
    <name evidence="2" type="ORF">A3D65_05200</name>
</gene>
<dbReference type="Proteomes" id="UP000177996">
    <property type="component" value="Unassembled WGS sequence"/>
</dbReference>
<proteinExistence type="predicted"/>